<accession>A0A517NFI8</accession>
<dbReference type="InterPro" id="IPR022657">
    <property type="entry name" value="De-COase2_CS"/>
</dbReference>
<dbReference type="KEGG" id="rlc:K227x_43040"/>
<evidence type="ECO:0000259" key="3">
    <source>
        <dbReference type="Pfam" id="PF02784"/>
    </source>
</evidence>
<dbReference type="InterPro" id="IPR022644">
    <property type="entry name" value="De-COase2_N"/>
</dbReference>
<organism evidence="4 5">
    <name type="scientific">Rubripirellula lacrimiformis</name>
    <dbReference type="NCBI Taxonomy" id="1930273"/>
    <lineage>
        <taxon>Bacteria</taxon>
        <taxon>Pseudomonadati</taxon>
        <taxon>Planctomycetota</taxon>
        <taxon>Planctomycetia</taxon>
        <taxon>Pirellulales</taxon>
        <taxon>Pirellulaceae</taxon>
        <taxon>Rubripirellula</taxon>
    </lineage>
</organism>
<dbReference type="PANTHER" id="PTHR43727:SF2">
    <property type="entry name" value="GROUP IV DECARBOXYLASE"/>
    <property type="match status" value="1"/>
</dbReference>
<evidence type="ECO:0000313" key="4">
    <source>
        <dbReference type="EMBL" id="QDT05899.1"/>
    </source>
</evidence>
<evidence type="ECO:0000256" key="2">
    <source>
        <dbReference type="ARBA" id="ARBA00022898"/>
    </source>
</evidence>
<keyword evidence="5" id="KW-1185">Reference proteome</keyword>
<comment type="cofactor">
    <cofactor evidence="1">
        <name>pyridoxal 5'-phosphate</name>
        <dbReference type="ChEBI" id="CHEBI:597326"/>
    </cofactor>
</comment>
<dbReference type="AlphaFoldDB" id="A0A517NFI8"/>
<dbReference type="SUPFAM" id="SSF51419">
    <property type="entry name" value="PLP-binding barrel"/>
    <property type="match status" value="1"/>
</dbReference>
<evidence type="ECO:0000313" key="5">
    <source>
        <dbReference type="Proteomes" id="UP000318538"/>
    </source>
</evidence>
<keyword evidence="2" id="KW-0663">Pyridoxal phosphate</keyword>
<proteinExistence type="predicted"/>
<keyword evidence="4" id="KW-0456">Lyase</keyword>
<dbReference type="InterPro" id="IPR029066">
    <property type="entry name" value="PLP-binding_barrel"/>
</dbReference>
<sequence length="430" mass="47141">MRANITSLADAANSRDVDLQIYFAHKANKWLPYAQQARQAGIGIDVASAAELLAAIESGFAGSDIAVTAAVKSTELIRQAIDAGATIVVDNADQWQRITESLIEDPQATATLVPRLRGFALDHGRHRSRFGFAADSVVSQIDQMMAASSECTDRIVINGLHFHFDGHTAMDRVAAILQSIVIAKQLRQSGHRIESIDIGGGFPVQYLQREEDWIEFHRRMDQSLGCVAADACTEPVLMDGQSYGRTRVSDSNSMVQTQRNYPTWQPQGAAEYLGRILDTPGLCARLRQAGLTLRCQPGRALLADCGMTIARVDSVVDDHSSDPAGRNERRRNVIVNLEMNRTNCSTTSVDFAVDPILLTVGRGERSERSQGVLAGCYCAEDDYITPRRFCFTPSPVPGDLFVFPNTAAYQMHFQESGAHQMPLPRNIASD</sequence>
<dbReference type="GO" id="GO:0009089">
    <property type="term" value="P:lysine biosynthetic process via diaminopimelate"/>
    <property type="evidence" value="ECO:0007669"/>
    <property type="project" value="TreeGrafter"/>
</dbReference>
<dbReference type="SUPFAM" id="SSF50621">
    <property type="entry name" value="Alanine racemase C-terminal domain-like"/>
    <property type="match status" value="1"/>
</dbReference>
<dbReference type="Proteomes" id="UP000318538">
    <property type="component" value="Chromosome"/>
</dbReference>
<reference evidence="4 5" key="1">
    <citation type="submission" date="2019-02" db="EMBL/GenBank/DDBJ databases">
        <title>Deep-cultivation of Planctomycetes and their phenomic and genomic characterization uncovers novel biology.</title>
        <authorList>
            <person name="Wiegand S."/>
            <person name="Jogler M."/>
            <person name="Boedeker C."/>
            <person name="Pinto D."/>
            <person name="Vollmers J."/>
            <person name="Rivas-Marin E."/>
            <person name="Kohn T."/>
            <person name="Peeters S.H."/>
            <person name="Heuer A."/>
            <person name="Rast P."/>
            <person name="Oberbeckmann S."/>
            <person name="Bunk B."/>
            <person name="Jeske O."/>
            <person name="Meyerdierks A."/>
            <person name="Storesund J.E."/>
            <person name="Kallscheuer N."/>
            <person name="Luecker S."/>
            <person name="Lage O.M."/>
            <person name="Pohl T."/>
            <person name="Merkel B.J."/>
            <person name="Hornburger P."/>
            <person name="Mueller R.-W."/>
            <person name="Bruemmer F."/>
            <person name="Labrenz M."/>
            <person name="Spormann A.M."/>
            <person name="Op den Camp H."/>
            <person name="Overmann J."/>
            <person name="Amann R."/>
            <person name="Jetten M.S.M."/>
            <person name="Mascher T."/>
            <person name="Medema M.H."/>
            <person name="Devos D.P."/>
            <person name="Kaster A.-K."/>
            <person name="Ovreas L."/>
            <person name="Rohde M."/>
            <person name="Galperin M.Y."/>
            <person name="Jogler C."/>
        </authorList>
    </citation>
    <scope>NUCLEOTIDE SEQUENCE [LARGE SCALE GENOMIC DNA]</scope>
    <source>
        <strain evidence="4 5">K22_7</strain>
    </source>
</reference>
<dbReference type="PROSITE" id="PS00879">
    <property type="entry name" value="ODR_DC_2_2"/>
    <property type="match status" value="1"/>
</dbReference>
<dbReference type="GO" id="GO:0008836">
    <property type="term" value="F:diaminopimelate decarboxylase activity"/>
    <property type="evidence" value="ECO:0007669"/>
    <property type="project" value="TreeGrafter"/>
</dbReference>
<feature type="domain" description="Orn/DAP/Arg decarboxylase 2 N-terminal" evidence="3">
    <location>
        <begin position="16"/>
        <end position="212"/>
    </location>
</feature>
<dbReference type="PANTHER" id="PTHR43727">
    <property type="entry name" value="DIAMINOPIMELATE DECARBOXYLASE"/>
    <property type="match status" value="1"/>
</dbReference>
<dbReference type="EMBL" id="CP036525">
    <property type="protein sequence ID" value="QDT05899.1"/>
    <property type="molecule type" value="Genomic_DNA"/>
</dbReference>
<gene>
    <name evidence="4" type="primary">btrK</name>
    <name evidence="4" type="ORF">K227x_43040</name>
</gene>
<evidence type="ECO:0000256" key="1">
    <source>
        <dbReference type="ARBA" id="ARBA00001933"/>
    </source>
</evidence>
<dbReference type="Gene3D" id="2.40.37.10">
    <property type="entry name" value="Lyase, Ornithine Decarboxylase, Chain A, domain 1"/>
    <property type="match status" value="1"/>
</dbReference>
<dbReference type="Gene3D" id="3.20.20.10">
    <property type="entry name" value="Alanine racemase"/>
    <property type="match status" value="1"/>
</dbReference>
<protein>
    <submittedName>
        <fullName evidence="4">L-glutamyl-[BtrI acyl-carrier protein] decarboxylase</fullName>
        <ecNumber evidence="4">4.1.1.95</ecNumber>
    </submittedName>
</protein>
<name>A0A517NFI8_9BACT</name>
<dbReference type="InterPro" id="IPR009006">
    <property type="entry name" value="Ala_racemase/Decarboxylase_C"/>
</dbReference>
<dbReference type="EC" id="4.1.1.95" evidence="4"/>
<dbReference type="Pfam" id="PF02784">
    <property type="entry name" value="Orn_Arg_deC_N"/>
    <property type="match status" value="1"/>
</dbReference>